<keyword evidence="2 5" id="KW-0808">Transferase</keyword>
<proteinExistence type="inferred from homology"/>
<dbReference type="AlphaFoldDB" id="A0A7X6DA19"/>
<dbReference type="PANTHER" id="PTHR43356:SF2">
    <property type="entry name" value="PHOSPHATE ACETYLTRANSFERASE"/>
    <property type="match status" value="1"/>
</dbReference>
<dbReference type="Gene3D" id="3.40.718.10">
    <property type="entry name" value="Isopropylmalate Dehydrogenase"/>
    <property type="match status" value="1"/>
</dbReference>
<dbReference type="InterPro" id="IPR002505">
    <property type="entry name" value="PTA_PTB"/>
</dbReference>
<sequence length="298" mass="32777">MKNIAEIKDLVKESKLVTVAIAGVSEEEIELAKFGIEQGFAKFVLVGDKEFIENQLEKNNLLNEEISIFHVDNSHDAPQKVMDLINEGVADVPMKGQVHTSTFLKAVLDKKNGFFANGRLSQITMFDGFNNELQFLTDCAINIDYSLMVKKDLIENAVSVAKKFAIKVPKVALLGAVETVSEKMPDTIESAALTQMNRRGQITDCVVDGPLSLDNAISKKFAKIKKIDSPVAGSANILVANSLNEANTFSKALIHYDQRPACSIIAGTLKPIIMTSRTDRLENKLNTIMTACFLLKQQ</sequence>
<feature type="domain" description="Phosphate acetyl/butaryl transferase" evidence="4">
    <location>
        <begin position="81"/>
        <end position="291"/>
    </location>
</feature>
<dbReference type="InterPro" id="IPR050500">
    <property type="entry name" value="Phos_Acetyltrans/Butyryltrans"/>
</dbReference>
<comment type="caution">
    <text evidence="5">The sequence shown here is derived from an EMBL/GenBank/DDBJ whole genome shotgun (WGS) entry which is preliminary data.</text>
</comment>
<dbReference type="RefSeq" id="WP_167807742.1">
    <property type="nucleotide sequence ID" value="NZ_JAAVMB010000012.1"/>
</dbReference>
<dbReference type="EMBL" id="JAAVMB010000012">
    <property type="protein sequence ID" value="NKC68557.1"/>
    <property type="molecule type" value="Genomic_DNA"/>
</dbReference>
<dbReference type="PANTHER" id="PTHR43356">
    <property type="entry name" value="PHOSPHATE ACETYLTRANSFERASE"/>
    <property type="match status" value="1"/>
</dbReference>
<dbReference type="PIRSF" id="PIRSF000428">
    <property type="entry name" value="P_Ac_trans"/>
    <property type="match status" value="1"/>
</dbReference>
<comment type="similarity">
    <text evidence="1">Belongs to the phosphate acetyltransferase and butyryltransferase family.</text>
</comment>
<dbReference type="Pfam" id="PF01515">
    <property type="entry name" value="PTA_PTB"/>
    <property type="match status" value="1"/>
</dbReference>
<gene>
    <name evidence="5" type="ORF">HED35_10695</name>
</gene>
<name>A0A7X6DA19_9ENTE</name>
<evidence type="ECO:0000313" key="6">
    <source>
        <dbReference type="Proteomes" id="UP000521358"/>
    </source>
</evidence>
<dbReference type="Proteomes" id="UP000521358">
    <property type="component" value="Unassembled WGS sequence"/>
</dbReference>
<reference evidence="5 6" key="1">
    <citation type="submission" date="2020-03" db="EMBL/GenBank/DDBJ databases">
        <title>Bacterial samples isolated from urine from healthy bovine heifers (Gyr breed).</title>
        <authorList>
            <person name="Giannattasio-Ferraz S."/>
            <person name="Maskeri L."/>
            <person name="Penido A."/>
            <person name="Barbosa-Stancioli E.F."/>
            <person name="Putonti C."/>
        </authorList>
    </citation>
    <scope>NUCLEOTIDE SEQUENCE [LARGE SCALE GENOMIC DNA]</scope>
    <source>
        <strain evidence="5 6">UFMG-H7</strain>
    </source>
</reference>
<keyword evidence="3" id="KW-0012">Acyltransferase</keyword>
<dbReference type="GO" id="GO:0016746">
    <property type="term" value="F:acyltransferase activity"/>
    <property type="evidence" value="ECO:0007669"/>
    <property type="project" value="UniProtKB-KW"/>
</dbReference>
<dbReference type="InterPro" id="IPR012147">
    <property type="entry name" value="P_Ac_Bu_trans"/>
</dbReference>
<organism evidence="5 6">
    <name type="scientific">Vagococcus fluvialis</name>
    <dbReference type="NCBI Taxonomy" id="2738"/>
    <lineage>
        <taxon>Bacteria</taxon>
        <taxon>Bacillati</taxon>
        <taxon>Bacillota</taxon>
        <taxon>Bacilli</taxon>
        <taxon>Lactobacillales</taxon>
        <taxon>Enterococcaceae</taxon>
        <taxon>Vagococcus</taxon>
    </lineage>
</organism>
<evidence type="ECO:0000313" key="5">
    <source>
        <dbReference type="EMBL" id="NKC68557.1"/>
    </source>
</evidence>
<evidence type="ECO:0000259" key="4">
    <source>
        <dbReference type="Pfam" id="PF01515"/>
    </source>
</evidence>
<evidence type="ECO:0000256" key="1">
    <source>
        <dbReference type="ARBA" id="ARBA00005656"/>
    </source>
</evidence>
<evidence type="ECO:0000256" key="3">
    <source>
        <dbReference type="ARBA" id="ARBA00023315"/>
    </source>
</evidence>
<dbReference type="SUPFAM" id="SSF53659">
    <property type="entry name" value="Isocitrate/Isopropylmalate dehydrogenase-like"/>
    <property type="match status" value="1"/>
</dbReference>
<protein>
    <submittedName>
        <fullName evidence="5">Phosphate butyryltransferase</fullName>
    </submittedName>
</protein>
<evidence type="ECO:0000256" key="2">
    <source>
        <dbReference type="ARBA" id="ARBA00022679"/>
    </source>
</evidence>
<accession>A0A7X6DA19</accession>